<keyword evidence="4" id="KW-1185">Reference proteome</keyword>
<name>A0A1M5FKF6_9BACT</name>
<reference evidence="3 4" key="1">
    <citation type="submission" date="2016-11" db="EMBL/GenBank/DDBJ databases">
        <authorList>
            <person name="Jaros S."/>
            <person name="Januszkiewicz K."/>
            <person name="Wedrychowicz H."/>
        </authorList>
    </citation>
    <scope>NUCLEOTIDE SEQUENCE [LARGE SCALE GENOMIC DNA]</scope>
    <source>
        <strain evidence="3 4">DSM 18119</strain>
    </source>
</reference>
<keyword evidence="3" id="KW-0378">Hydrolase</keyword>
<feature type="transmembrane region" description="Helical" evidence="1">
    <location>
        <begin position="33"/>
        <end position="51"/>
    </location>
</feature>
<dbReference type="Proteomes" id="UP000184048">
    <property type="component" value="Unassembled WGS sequence"/>
</dbReference>
<evidence type="ECO:0000313" key="4">
    <source>
        <dbReference type="Proteomes" id="UP000184048"/>
    </source>
</evidence>
<dbReference type="GO" id="GO:0080120">
    <property type="term" value="P:CAAX-box protein maturation"/>
    <property type="evidence" value="ECO:0007669"/>
    <property type="project" value="UniProtKB-ARBA"/>
</dbReference>
<dbReference type="AlphaFoldDB" id="A0A1M5FKF6"/>
<sequence length="270" mass="30199">MKPISLLSFLLGFTALFTCYHAAEYMILYMNSPVGFLGLSALFFIVAWVVARWQGYKGLSAWGMSFKRSHLVFLLAGLLAGLTVNMLAFLSSLAFHQEAVSFIPPVQQFIPQASLLIFGCAFSSLTEDVLTRGYLFRHLTGKVSTGLLVLLSALVYVLNHIHRLDEPVYLLFLFIVGIQLMIPLVICRNIWYTLGIHWAGNIVYHLTNNVMHTESTTAAPGSLWITIAFMALLVPVNYILCRQLARPGLAIKFNGYRHSSPPFRHSSELV</sequence>
<evidence type="ECO:0000256" key="1">
    <source>
        <dbReference type="SAM" id="Phobius"/>
    </source>
</evidence>
<dbReference type="STRING" id="1121884.SAMN02745131_03850"/>
<feature type="transmembrane region" description="Helical" evidence="1">
    <location>
        <begin position="170"/>
        <end position="191"/>
    </location>
</feature>
<dbReference type="Pfam" id="PF02517">
    <property type="entry name" value="Rce1-like"/>
    <property type="match status" value="1"/>
</dbReference>
<dbReference type="RefSeq" id="WP_072836969.1">
    <property type="nucleotide sequence ID" value="NZ_FQUU01000023.1"/>
</dbReference>
<organism evidence="3 4">
    <name type="scientific">Flavisolibacter ginsengisoli DSM 18119</name>
    <dbReference type="NCBI Taxonomy" id="1121884"/>
    <lineage>
        <taxon>Bacteria</taxon>
        <taxon>Pseudomonadati</taxon>
        <taxon>Bacteroidota</taxon>
        <taxon>Chitinophagia</taxon>
        <taxon>Chitinophagales</taxon>
        <taxon>Chitinophagaceae</taxon>
        <taxon>Flavisolibacter</taxon>
    </lineage>
</organism>
<feature type="transmembrane region" description="Helical" evidence="1">
    <location>
        <begin position="139"/>
        <end position="158"/>
    </location>
</feature>
<keyword evidence="1" id="KW-1133">Transmembrane helix</keyword>
<protein>
    <submittedName>
        <fullName evidence="3">CAAX protease self-immunity</fullName>
    </submittedName>
</protein>
<keyword evidence="1" id="KW-0472">Membrane</keyword>
<proteinExistence type="predicted"/>
<dbReference type="InterPro" id="IPR003675">
    <property type="entry name" value="Rce1/LyrA-like_dom"/>
</dbReference>
<dbReference type="OrthoDB" id="7564474at2"/>
<keyword evidence="3" id="KW-0645">Protease</keyword>
<dbReference type="EMBL" id="FQUU01000023">
    <property type="protein sequence ID" value="SHF91631.1"/>
    <property type="molecule type" value="Genomic_DNA"/>
</dbReference>
<dbReference type="GO" id="GO:0004175">
    <property type="term" value="F:endopeptidase activity"/>
    <property type="evidence" value="ECO:0007669"/>
    <property type="project" value="UniProtKB-ARBA"/>
</dbReference>
<accession>A0A1M5FKF6</accession>
<gene>
    <name evidence="3" type="ORF">SAMN02745131_03850</name>
</gene>
<feature type="transmembrane region" description="Helical" evidence="1">
    <location>
        <begin position="71"/>
        <end position="95"/>
    </location>
</feature>
<evidence type="ECO:0000259" key="2">
    <source>
        <dbReference type="Pfam" id="PF02517"/>
    </source>
</evidence>
<feature type="transmembrane region" description="Helical" evidence="1">
    <location>
        <begin position="221"/>
        <end position="240"/>
    </location>
</feature>
<feature type="domain" description="CAAX prenyl protease 2/Lysostaphin resistance protein A-like" evidence="2">
    <location>
        <begin position="113"/>
        <end position="203"/>
    </location>
</feature>
<dbReference type="GO" id="GO:0006508">
    <property type="term" value="P:proteolysis"/>
    <property type="evidence" value="ECO:0007669"/>
    <property type="project" value="UniProtKB-KW"/>
</dbReference>
<evidence type="ECO:0000313" key="3">
    <source>
        <dbReference type="EMBL" id="SHF91631.1"/>
    </source>
</evidence>
<keyword evidence="1" id="KW-0812">Transmembrane</keyword>